<feature type="non-terminal residue" evidence="11">
    <location>
        <position position="356"/>
    </location>
</feature>
<evidence type="ECO:0000256" key="6">
    <source>
        <dbReference type="ARBA" id="ARBA00022801"/>
    </source>
</evidence>
<comment type="similarity">
    <text evidence="1">Belongs to the TRAFAC class TrmE-Era-EngA-EngB-Septin-like GTPase superfamily. TrmE GTPase family.</text>
</comment>
<evidence type="ECO:0000256" key="3">
    <source>
        <dbReference type="ARBA" id="ARBA00022694"/>
    </source>
</evidence>
<dbReference type="Pfam" id="PF01926">
    <property type="entry name" value="MMR_HSR1"/>
    <property type="match status" value="1"/>
</dbReference>
<dbReference type="InterPro" id="IPR005225">
    <property type="entry name" value="Small_GTP-bd"/>
</dbReference>
<keyword evidence="5" id="KW-0547">Nucleotide-binding</keyword>
<feature type="domain" description="TrmE-type G" evidence="10">
    <location>
        <begin position="221"/>
        <end position="356"/>
    </location>
</feature>
<keyword evidence="6" id="KW-0378">Hydrolase</keyword>
<evidence type="ECO:0000256" key="2">
    <source>
        <dbReference type="ARBA" id="ARBA00022490"/>
    </source>
</evidence>
<evidence type="ECO:0000259" key="10">
    <source>
        <dbReference type="PROSITE" id="PS51709"/>
    </source>
</evidence>
<dbReference type="InterPro" id="IPR006073">
    <property type="entry name" value="GTP-bd"/>
</dbReference>
<keyword evidence="12" id="KW-1185">Reference proteome</keyword>
<dbReference type="InterPro" id="IPR031168">
    <property type="entry name" value="G_TrmE"/>
</dbReference>
<name>A0A9N9BNC3_9GLOM</name>
<evidence type="ECO:0000256" key="4">
    <source>
        <dbReference type="ARBA" id="ARBA00022723"/>
    </source>
</evidence>
<dbReference type="GO" id="GO:0030488">
    <property type="term" value="P:tRNA methylation"/>
    <property type="evidence" value="ECO:0007669"/>
    <property type="project" value="TreeGrafter"/>
</dbReference>
<dbReference type="InterPro" id="IPR018948">
    <property type="entry name" value="GTP-bd_TrmE_N"/>
</dbReference>
<dbReference type="PANTHER" id="PTHR42714">
    <property type="entry name" value="TRNA MODIFICATION GTPASE GTPBP3"/>
    <property type="match status" value="1"/>
</dbReference>
<keyword evidence="7" id="KW-0460">Magnesium</keyword>
<dbReference type="SUPFAM" id="SSF52540">
    <property type="entry name" value="P-loop containing nucleoside triphosphate hydrolases"/>
    <property type="match status" value="1"/>
</dbReference>
<evidence type="ECO:0000313" key="11">
    <source>
        <dbReference type="EMBL" id="CAG8574021.1"/>
    </source>
</evidence>
<dbReference type="GO" id="GO:0002098">
    <property type="term" value="P:tRNA wobble uridine modification"/>
    <property type="evidence" value="ECO:0007669"/>
    <property type="project" value="TreeGrafter"/>
</dbReference>
<dbReference type="Gene3D" id="1.20.120.430">
    <property type="entry name" value="tRNA modification GTPase MnmE domain 2"/>
    <property type="match status" value="1"/>
</dbReference>
<dbReference type="GO" id="GO:0005829">
    <property type="term" value="C:cytosol"/>
    <property type="evidence" value="ECO:0007669"/>
    <property type="project" value="TreeGrafter"/>
</dbReference>
<evidence type="ECO:0000256" key="9">
    <source>
        <dbReference type="ARBA" id="ARBA00023134"/>
    </source>
</evidence>
<evidence type="ECO:0000256" key="5">
    <source>
        <dbReference type="ARBA" id="ARBA00022741"/>
    </source>
</evidence>
<keyword evidence="8" id="KW-0630">Potassium</keyword>
<evidence type="ECO:0000256" key="1">
    <source>
        <dbReference type="ARBA" id="ARBA00011043"/>
    </source>
</evidence>
<dbReference type="CDD" id="cd14858">
    <property type="entry name" value="TrmE_N"/>
    <property type="match status" value="1"/>
</dbReference>
<dbReference type="Gene3D" id="3.30.1360.120">
    <property type="entry name" value="Probable tRNA modification gtpase trme, domain 1"/>
    <property type="match status" value="1"/>
</dbReference>
<dbReference type="PROSITE" id="PS51709">
    <property type="entry name" value="G_TRME"/>
    <property type="match status" value="1"/>
</dbReference>
<evidence type="ECO:0000256" key="7">
    <source>
        <dbReference type="ARBA" id="ARBA00022842"/>
    </source>
</evidence>
<evidence type="ECO:0000313" key="12">
    <source>
        <dbReference type="Proteomes" id="UP000789831"/>
    </source>
</evidence>
<reference evidence="11" key="1">
    <citation type="submission" date="2021-06" db="EMBL/GenBank/DDBJ databases">
        <authorList>
            <person name="Kallberg Y."/>
            <person name="Tangrot J."/>
            <person name="Rosling A."/>
        </authorList>
    </citation>
    <scope>NUCLEOTIDE SEQUENCE</scope>
    <source>
        <strain evidence="11">MT106</strain>
    </source>
</reference>
<accession>A0A9N9BNC3</accession>
<protein>
    <submittedName>
        <fullName evidence="11">2321_t:CDS:1</fullName>
    </submittedName>
</protein>
<proteinExistence type="inferred from homology"/>
<dbReference type="GO" id="GO:0046872">
    <property type="term" value="F:metal ion binding"/>
    <property type="evidence" value="ECO:0007669"/>
    <property type="project" value="UniProtKB-KW"/>
</dbReference>
<dbReference type="InterPro" id="IPR027266">
    <property type="entry name" value="TrmE/GcvT-like"/>
</dbReference>
<dbReference type="NCBIfam" id="TIGR00450">
    <property type="entry name" value="mnmE_trmE_thdF"/>
    <property type="match status" value="1"/>
</dbReference>
<dbReference type="HAMAP" id="MF_00379">
    <property type="entry name" value="GTPase_MnmE"/>
    <property type="match status" value="1"/>
</dbReference>
<dbReference type="FunFam" id="3.40.50.300:FF:001376">
    <property type="entry name" value="tRNA modification GTPase MnmE"/>
    <property type="match status" value="1"/>
</dbReference>
<keyword evidence="4" id="KW-0479">Metal-binding</keyword>
<keyword evidence="2" id="KW-0963">Cytoplasm</keyword>
<keyword evidence="9" id="KW-0342">GTP-binding</keyword>
<dbReference type="OrthoDB" id="188276at2759"/>
<dbReference type="CDD" id="cd04164">
    <property type="entry name" value="trmE"/>
    <property type="match status" value="1"/>
</dbReference>
<dbReference type="InterPro" id="IPR027417">
    <property type="entry name" value="P-loop_NTPase"/>
</dbReference>
<gene>
    <name evidence="11" type="ORF">AGERDE_LOCUS7784</name>
</gene>
<sequence>MLVKKTITSLVTAPITQNIALIRLSGLRTYPIISQIFDRSLPEYPQKKPQLIFGKIINSQKEVVDEVLLLCFYQPRSFTGEDVVEISCHGNLFIVNQILQLILENGAELATEGEFTKQAFFNGKLNLIQANAINDLIRAPSLEGTKLALHNLSPKTQKELENIENELLEIIATIKVNIDYPEYDGVEYLTGRQVLPRLNSLVEKLKIIKENGKKARVYQEGLKIAIVGKPNVGKSTLLNALLKEEKAIVSPLAGTTRDIVEARYNLNGIPLTLLDTAGIHETQDMVEKIGVARSYQVLEQAEIIFFLVDNSRPWDSSDENIFQKIKLKNYLLIINKVDKPTKLQISPCLPREKILK</sequence>
<dbReference type="Gene3D" id="3.40.50.300">
    <property type="entry name" value="P-loop containing nucleotide triphosphate hydrolases"/>
    <property type="match status" value="1"/>
</dbReference>
<dbReference type="InterPro" id="IPR004520">
    <property type="entry name" value="GTPase_MnmE"/>
</dbReference>
<organism evidence="11 12">
    <name type="scientific">Ambispora gerdemannii</name>
    <dbReference type="NCBI Taxonomy" id="144530"/>
    <lineage>
        <taxon>Eukaryota</taxon>
        <taxon>Fungi</taxon>
        <taxon>Fungi incertae sedis</taxon>
        <taxon>Mucoromycota</taxon>
        <taxon>Glomeromycotina</taxon>
        <taxon>Glomeromycetes</taxon>
        <taxon>Archaeosporales</taxon>
        <taxon>Ambisporaceae</taxon>
        <taxon>Ambispora</taxon>
    </lineage>
</organism>
<dbReference type="NCBIfam" id="TIGR00231">
    <property type="entry name" value="small_GTP"/>
    <property type="match status" value="1"/>
</dbReference>
<dbReference type="AlphaFoldDB" id="A0A9N9BNC3"/>
<comment type="caution">
    <text evidence="11">The sequence shown here is derived from an EMBL/GenBank/DDBJ whole genome shotgun (WGS) entry which is preliminary data.</text>
</comment>
<dbReference type="InterPro" id="IPR027368">
    <property type="entry name" value="MnmE_dom2"/>
</dbReference>
<dbReference type="GO" id="GO:0003924">
    <property type="term" value="F:GTPase activity"/>
    <property type="evidence" value="ECO:0007669"/>
    <property type="project" value="InterPro"/>
</dbReference>
<dbReference type="GO" id="GO:0005525">
    <property type="term" value="F:GTP binding"/>
    <property type="evidence" value="ECO:0007669"/>
    <property type="project" value="UniProtKB-KW"/>
</dbReference>
<keyword evidence="3" id="KW-0819">tRNA processing</keyword>
<dbReference type="EMBL" id="CAJVPL010001500">
    <property type="protein sequence ID" value="CAG8574021.1"/>
    <property type="molecule type" value="Genomic_DNA"/>
</dbReference>
<dbReference type="PANTHER" id="PTHR42714:SF2">
    <property type="entry name" value="TRNA MODIFICATION GTPASE GTPBP3, MITOCHONDRIAL"/>
    <property type="match status" value="1"/>
</dbReference>
<evidence type="ECO:0000256" key="8">
    <source>
        <dbReference type="ARBA" id="ARBA00022958"/>
    </source>
</evidence>
<dbReference type="Pfam" id="PF10396">
    <property type="entry name" value="TrmE_N"/>
    <property type="match status" value="1"/>
</dbReference>
<dbReference type="Proteomes" id="UP000789831">
    <property type="component" value="Unassembled WGS sequence"/>
</dbReference>